<dbReference type="EMBL" id="JAPFFF010000001">
    <property type="protein sequence ID" value="KAK8898195.1"/>
    <property type="molecule type" value="Genomic_DNA"/>
</dbReference>
<organism evidence="1 2">
    <name type="scientific">Tritrichomonas musculus</name>
    <dbReference type="NCBI Taxonomy" id="1915356"/>
    <lineage>
        <taxon>Eukaryota</taxon>
        <taxon>Metamonada</taxon>
        <taxon>Parabasalia</taxon>
        <taxon>Tritrichomonadida</taxon>
        <taxon>Tritrichomonadidae</taxon>
        <taxon>Tritrichomonas</taxon>
    </lineage>
</organism>
<evidence type="ECO:0000313" key="1">
    <source>
        <dbReference type="EMBL" id="KAK8898195.1"/>
    </source>
</evidence>
<sequence length="71" mass="8367">MDTFKDTQIFVQIKEKLEEQHELSKVKSEVARKDLFVKNEARISAIMTNLSQLNRSKSYEQFHLKPEGILE</sequence>
<proteinExistence type="predicted"/>
<dbReference type="Proteomes" id="UP001470230">
    <property type="component" value="Unassembled WGS sequence"/>
</dbReference>
<evidence type="ECO:0000313" key="2">
    <source>
        <dbReference type="Proteomes" id="UP001470230"/>
    </source>
</evidence>
<accession>A0ABR2L4A7</accession>
<comment type="caution">
    <text evidence="1">The sequence shown here is derived from an EMBL/GenBank/DDBJ whole genome shotgun (WGS) entry which is preliminary data.</text>
</comment>
<protein>
    <submittedName>
        <fullName evidence="1">Uncharacterized protein</fullName>
    </submittedName>
</protein>
<gene>
    <name evidence="1" type="ORF">M9Y10_000469</name>
</gene>
<keyword evidence="2" id="KW-1185">Reference proteome</keyword>
<name>A0ABR2L4A7_9EUKA</name>
<reference evidence="1 2" key="1">
    <citation type="submission" date="2024-04" db="EMBL/GenBank/DDBJ databases">
        <title>Tritrichomonas musculus Genome.</title>
        <authorList>
            <person name="Alves-Ferreira E."/>
            <person name="Grigg M."/>
            <person name="Lorenzi H."/>
            <person name="Galac M."/>
        </authorList>
    </citation>
    <scope>NUCLEOTIDE SEQUENCE [LARGE SCALE GENOMIC DNA]</scope>
    <source>
        <strain evidence="1 2">EAF2021</strain>
    </source>
</reference>